<reference evidence="4" key="1">
    <citation type="submission" date="2016-10" db="EMBL/GenBank/DDBJ databases">
        <authorList>
            <person name="Varghese N."/>
            <person name="Submissions S."/>
        </authorList>
    </citation>
    <scope>NUCLEOTIDE SEQUENCE [LARGE SCALE GENOMIC DNA]</scope>
    <source>
        <strain evidence="4">CGMCC 1.10121</strain>
    </source>
</reference>
<evidence type="ECO:0000256" key="2">
    <source>
        <dbReference type="SAM" id="Phobius"/>
    </source>
</evidence>
<keyword evidence="2" id="KW-1133">Transmembrane helix</keyword>
<dbReference type="RefSeq" id="WP_244531618.1">
    <property type="nucleotide sequence ID" value="NZ_FODV01000016.1"/>
</dbReference>
<evidence type="ECO:0000256" key="1">
    <source>
        <dbReference type="SAM" id="MobiDB-lite"/>
    </source>
</evidence>
<dbReference type="EMBL" id="FODV01000016">
    <property type="protein sequence ID" value="SEP13886.1"/>
    <property type="molecule type" value="Genomic_DNA"/>
</dbReference>
<keyword evidence="2" id="KW-0812">Transmembrane</keyword>
<keyword evidence="4" id="KW-1185">Reference proteome</keyword>
<keyword evidence="2" id="KW-0472">Membrane</keyword>
<protein>
    <submittedName>
        <fullName evidence="3">Uncharacterized protein</fullName>
    </submittedName>
</protein>
<name>A0A1H8VEK5_9EURY</name>
<dbReference type="Proteomes" id="UP000199126">
    <property type="component" value="Unassembled WGS sequence"/>
</dbReference>
<feature type="transmembrane region" description="Helical" evidence="2">
    <location>
        <begin position="87"/>
        <end position="114"/>
    </location>
</feature>
<organism evidence="3 4">
    <name type="scientific">Halogranum amylolyticum</name>
    <dbReference type="NCBI Taxonomy" id="660520"/>
    <lineage>
        <taxon>Archaea</taxon>
        <taxon>Methanobacteriati</taxon>
        <taxon>Methanobacteriota</taxon>
        <taxon>Stenosarchaea group</taxon>
        <taxon>Halobacteria</taxon>
        <taxon>Halobacteriales</taxon>
        <taxon>Haloferacaceae</taxon>
    </lineage>
</organism>
<evidence type="ECO:0000313" key="3">
    <source>
        <dbReference type="EMBL" id="SEP13886.1"/>
    </source>
</evidence>
<feature type="transmembrane region" description="Helical" evidence="2">
    <location>
        <begin position="32"/>
        <end position="50"/>
    </location>
</feature>
<evidence type="ECO:0000313" key="4">
    <source>
        <dbReference type="Proteomes" id="UP000199126"/>
    </source>
</evidence>
<gene>
    <name evidence="3" type="ORF">SAMN04487948_11636</name>
</gene>
<accession>A0A1H8VEK5</accession>
<dbReference type="AlphaFoldDB" id="A0A1H8VEK5"/>
<sequence>MSDSDDGGDAEPSDESESAEQIELRDYEGWQVLASAGIALVVTVLTFWWISGFGSFYETLFRVGPTVPGGGVGADWVTGNTIPTLDFLIALIHALDVILGLFVLFLVFLHWTVFRRLAGRMRRPGTAREEAVMTDGGDGRSAGGENP</sequence>
<proteinExistence type="predicted"/>
<feature type="region of interest" description="Disordered" evidence="1">
    <location>
        <begin position="128"/>
        <end position="147"/>
    </location>
</feature>